<dbReference type="GO" id="GO:0016787">
    <property type="term" value="F:hydrolase activity"/>
    <property type="evidence" value="ECO:0007669"/>
    <property type="project" value="InterPro"/>
</dbReference>
<evidence type="ECO:0000313" key="2">
    <source>
        <dbReference type="EMBL" id="AFK35652.1"/>
    </source>
</evidence>
<dbReference type="EMBL" id="BT135857">
    <property type="protein sequence ID" value="AFK35652.1"/>
    <property type="molecule type" value="mRNA"/>
</dbReference>
<organism evidence="2">
    <name type="scientific">Lotus japonicus</name>
    <name type="common">Lotus corniculatus var. japonicus</name>
    <dbReference type="NCBI Taxonomy" id="34305"/>
    <lineage>
        <taxon>Eukaryota</taxon>
        <taxon>Viridiplantae</taxon>
        <taxon>Streptophyta</taxon>
        <taxon>Embryophyta</taxon>
        <taxon>Tracheophyta</taxon>
        <taxon>Spermatophyta</taxon>
        <taxon>Magnoliopsida</taxon>
        <taxon>eudicotyledons</taxon>
        <taxon>Gunneridae</taxon>
        <taxon>Pentapetalae</taxon>
        <taxon>rosids</taxon>
        <taxon>fabids</taxon>
        <taxon>Fabales</taxon>
        <taxon>Fabaceae</taxon>
        <taxon>Papilionoideae</taxon>
        <taxon>50 kb inversion clade</taxon>
        <taxon>NPAAA clade</taxon>
        <taxon>Hologalegina</taxon>
        <taxon>robinioid clade</taxon>
        <taxon>Loteae</taxon>
        <taxon>Lotus</taxon>
    </lineage>
</organism>
<dbReference type="Pfam" id="PF01738">
    <property type="entry name" value="DLH"/>
    <property type="match status" value="1"/>
</dbReference>
<reference evidence="2" key="1">
    <citation type="submission" date="2012-05" db="EMBL/GenBank/DDBJ databases">
        <authorList>
            <person name="Krishnakumar V."/>
            <person name="Cheung F."/>
            <person name="Xiao Y."/>
            <person name="Chan A."/>
            <person name="Moskal W.A."/>
            <person name="Town C.D."/>
        </authorList>
    </citation>
    <scope>NUCLEOTIDE SEQUENCE</scope>
</reference>
<dbReference type="Gene3D" id="3.40.50.1820">
    <property type="entry name" value="alpha/beta hydrolase"/>
    <property type="match status" value="1"/>
</dbReference>
<dbReference type="SUPFAM" id="SSF53474">
    <property type="entry name" value="alpha/beta-Hydrolases"/>
    <property type="match status" value="1"/>
</dbReference>
<accession>I3S5W0</accession>
<evidence type="ECO:0000259" key="1">
    <source>
        <dbReference type="Pfam" id="PF01738"/>
    </source>
</evidence>
<name>I3S5W0_LOTJA</name>
<proteinExistence type="evidence at transcript level"/>
<dbReference type="PANTHER" id="PTHR46623">
    <property type="entry name" value="CARBOXYMETHYLENEBUTENOLIDASE-RELATED"/>
    <property type="match status" value="1"/>
</dbReference>
<dbReference type="InterPro" id="IPR051049">
    <property type="entry name" value="Dienelactone_hydrolase-like"/>
</dbReference>
<dbReference type="PANTHER" id="PTHR46623:SF6">
    <property type="entry name" value="ALPHA_BETA-HYDROLASES SUPERFAMILY PROTEIN"/>
    <property type="match status" value="1"/>
</dbReference>
<feature type="domain" description="Dienelactone hydrolase" evidence="1">
    <location>
        <begin position="59"/>
        <end position="263"/>
    </location>
</feature>
<sequence length="270" mass="30400">MLRVLRSSAPRFLTKARRRTISPFAPPPPPRFSSARYIDDIAAPFQKIQIPRDMKTSTFDGYLVGEHDAPGIVLLQDWFGVDYHVKNHALRISQLGRGFKVLIPDMYGGNYGQQLFYGIDWDEALMKLDSSTTWLQNNGSKKVGVTGFGMGGALAIAGSIRFPPSFDAIVSFHGAPPRQDDPSYASAPVQAHFGELDDFVGFSDVKTAKELEENFKESEYPYEVHIYPGKGHAFMDSMILPDEDDAEVQLAWSRFKEWMARYLYSDHDCC</sequence>
<dbReference type="InterPro" id="IPR002925">
    <property type="entry name" value="Dienelactn_hydro"/>
</dbReference>
<dbReference type="InterPro" id="IPR029058">
    <property type="entry name" value="AB_hydrolase_fold"/>
</dbReference>
<dbReference type="AlphaFoldDB" id="I3S5W0"/>
<protein>
    <recommendedName>
        <fullName evidence="1">Dienelactone hydrolase domain-containing protein</fullName>
    </recommendedName>
</protein>